<evidence type="ECO:0000313" key="2">
    <source>
        <dbReference type="EMBL" id="DAF47041.1"/>
    </source>
</evidence>
<name>A0A8S5S7W7_9CAUD</name>
<dbReference type="EMBL" id="BK032550">
    <property type="protein sequence ID" value="DAF47041.1"/>
    <property type="molecule type" value="Genomic_DNA"/>
</dbReference>
<dbReference type="Gene3D" id="3.30.160.250">
    <property type="match status" value="1"/>
</dbReference>
<dbReference type="SUPFAM" id="SSF143100">
    <property type="entry name" value="TTHA1013/TTHA0281-like"/>
    <property type="match status" value="1"/>
</dbReference>
<dbReference type="Pfam" id="PF15919">
    <property type="entry name" value="HicB_lk_antitox"/>
    <property type="match status" value="1"/>
</dbReference>
<accession>A0A8S5S7W7</accession>
<dbReference type="InterPro" id="IPR035069">
    <property type="entry name" value="TTHA1013/TTHA0281-like"/>
</dbReference>
<proteinExistence type="predicted"/>
<feature type="domain" description="HicB-like antitoxin of toxin-antitoxin system" evidence="1">
    <location>
        <begin position="5"/>
        <end position="117"/>
    </location>
</feature>
<organism evidence="2">
    <name type="scientific">Siphoviridae sp. ctLnP14</name>
    <dbReference type="NCBI Taxonomy" id="2827851"/>
    <lineage>
        <taxon>Viruses</taxon>
        <taxon>Duplodnaviria</taxon>
        <taxon>Heunggongvirae</taxon>
        <taxon>Uroviricota</taxon>
        <taxon>Caudoviricetes</taxon>
    </lineage>
</organism>
<evidence type="ECO:0000259" key="1">
    <source>
        <dbReference type="Pfam" id="PF15919"/>
    </source>
</evidence>
<protein>
    <submittedName>
        <fullName evidence="2">HIcB-like antitoxin</fullName>
    </submittedName>
</protein>
<reference evidence="2" key="1">
    <citation type="journal article" date="2021" name="Proc. Natl. Acad. Sci. U.S.A.">
        <title>A Catalog of Tens of Thousands of Viruses from Human Metagenomes Reveals Hidden Associations with Chronic Diseases.</title>
        <authorList>
            <person name="Tisza M.J."/>
            <person name="Buck C.B."/>
        </authorList>
    </citation>
    <scope>NUCLEOTIDE SEQUENCE</scope>
    <source>
        <strain evidence="2">CtLnP14</strain>
    </source>
</reference>
<sequence>MLSIYPAIFYKEDDGRYSVCFPDFNAATCGNDLNDAMNMAVECLAVQLIGLKRDGEAFPVSSPVDTVDPVAYAEELGAGKPSDYFVNLISVDADEYAKLYLNKSVRKNLTIPEWMNEKALAQGINFSQVLQEALLERLQA</sequence>
<dbReference type="InterPro" id="IPR031807">
    <property type="entry name" value="HicB-like"/>
</dbReference>